<feature type="compositionally biased region" description="Low complexity" evidence="1">
    <location>
        <begin position="232"/>
        <end position="242"/>
    </location>
</feature>
<evidence type="ECO:0000259" key="3">
    <source>
        <dbReference type="Pfam" id="PF18174"/>
    </source>
</evidence>
<feature type="domain" description="CCDC81-like prokaryotic HU" evidence="4">
    <location>
        <begin position="62"/>
        <end position="127"/>
    </location>
</feature>
<evidence type="ECO:0000256" key="2">
    <source>
        <dbReference type="SAM" id="Phobius"/>
    </source>
</evidence>
<protein>
    <recommendedName>
        <fullName evidence="7">CCDC81-like prokaryotic HU domain-containing protein</fullName>
    </recommendedName>
</protein>
<dbReference type="RefSeq" id="WP_243548945.1">
    <property type="nucleotide sequence ID" value="NZ_CP094532.1"/>
</dbReference>
<evidence type="ECO:0000259" key="4">
    <source>
        <dbReference type="Pfam" id="PF18175"/>
    </source>
</evidence>
<dbReference type="Pfam" id="PF18175">
    <property type="entry name" value="HU-CCDC81_bac_2"/>
    <property type="match status" value="1"/>
</dbReference>
<organism evidence="5 6">
    <name type="scientific">Chryseobacterium suipulveris</name>
    <dbReference type="NCBI Taxonomy" id="2929800"/>
    <lineage>
        <taxon>Bacteria</taxon>
        <taxon>Pseudomonadati</taxon>
        <taxon>Bacteroidota</taxon>
        <taxon>Flavobacteriia</taxon>
        <taxon>Flavobacteriales</taxon>
        <taxon>Weeksellaceae</taxon>
        <taxon>Chryseobacterium group</taxon>
        <taxon>Chryseobacterium</taxon>
    </lineage>
</organism>
<feature type="transmembrane region" description="Helical" evidence="2">
    <location>
        <begin position="153"/>
        <end position="171"/>
    </location>
</feature>
<name>A0ABY4BNY0_9FLAO</name>
<feature type="region of interest" description="Disordered" evidence="1">
    <location>
        <begin position="228"/>
        <end position="253"/>
    </location>
</feature>
<evidence type="ECO:0000313" key="5">
    <source>
        <dbReference type="EMBL" id="UOE40881.1"/>
    </source>
</evidence>
<gene>
    <name evidence="5" type="ORF">MTP09_13395</name>
</gene>
<evidence type="ECO:0000256" key="1">
    <source>
        <dbReference type="SAM" id="MobiDB-lite"/>
    </source>
</evidence>
<keyword evidence="2" id="KW-0472">Membrane</keyword>
<dbReference type="EMBL" id="CP094532">
    <property type="protein sequence ID" value="UOE40881.1"/>
    <property type="molecule type" value="Genomic_DNA"/>
</dbReference>
<keyword evidence="2" id="KW-1133">Transmembrane helix</keyword>
<keyword evidence="2" id="KW-0812">Transmembrane</keyword>
<proteinExistence type="predicted"/>
<reference evidence="5 6" key="1">
    <citation type="submission" date="2022-03" db="EMBL/GenBank/DDBJ databases">
        <title>Chryseobacterium sp. isolated from particulate matters in swine house.</title>
        <authorList>
            <person name="Won M."/>
            <person name="Kim S.-J."/>
            <person name="Kwon S.-W."/>
        </authorList>
    </citation>
    <scope>NUCLEOTIDE SEQUENCE [LARGE SCALE GENOMIC DNA]</scope>
    <source>
        <strain evidence="5 6">SC2-2</strain>
    </source>
</reference>
<feature type="compositionally biased region" description="Basic residues" evidence="1">
    <location>
        <begin position="243"/>
        <end position="253"/>
    </location>
</feature>
<dbReference type="Proteomes" id="UP000831460">
    <property type="component" value="Chromosome"/>
</dbReference>
<dbReference type="InterPro" id="IPR040495">
    <property type="entry name" value="HU-CCDC81_bac_1"/>
</dbReference>
<evidence type="ECO:0008006" key="7">
    <source>
        <dbReference type="Google" id="ProtNLM"/>
    </source>
</evidence>
<feature type="domain" description="CCDC81-like prokaryotic HU" evidence="3">
    <location>
        <begin position="6"/>
        <end position="50"/>
    </location>
</feature>
<sequence length="253" mass="28571">MNFTALILEFLKQNGTVSLPGFGTFYLKKSNAVLDSDGKSILPPGSEIAFRETAARDSQKFAQFVAKHNKVKQIDAEIEITKQVNFWNATLYKEKKLSVENLGTFFLDDSKLHFKGIRTENLSPDFYGLEEIKFSEIKRNRTKAGAFTFSNSAWWILPLLAGVLGLAYVGITQPEMIFGKKSFNNLHEEKPAPKIQKDSVKTDSANAAIAVQDSIRTDSIETVAIQPKKTAQKWSSKNYSKSKWQKSKKRRNH</sequence>
<dbReference type="Pfam" id="PF18174">
    <property type="entry name" value="HU-CCDC81_bac_1"/>
    <property type="match status" value="1"/>
</dbReference>
<accession>A0ABY4BNY0</accession>
<evidence type="ECO:0000313" key="6">
    <source>
        <dbReference type="Proteomes" id="UP000831460"/>
    </source>
</evidence>
<dbReference type="InterPro" id="IPR041268">
    <property type="entry name" value="HU-CCDC81_bac_2"/>
</dbReference>
<keyword evidence="6" id="KW-1185">Reference proteome</keyword>